<reference evidence="6 7" key="1">
    <citation type="submission" date="2019-07" db="EMBL/GenBank/DDBJ databases">
        <title>De Novo Assembly of kiwifruit Actinidia rufa.</title>
        <authorList>
            <person name="Sugita-Konishi S."/>
            <person name="Sato K."/>
            <person name="Mori E."/>
            <person name="Abe Y."/>
            <person name="Kisaki G."/>
            <person name="Hamano K."/>
            <person name="Suezawa K."/>
            <person name="Otani M."/>
            <person name="Fukuda T."/>
            <person name="Manabe T."/>
            <person name="Gomi K."/>
            <person name="Tabuchi M."/>
            <person name="Akimitsu K."/>
            <person name="Kataoka I."/>
        </authorList>
    </citation>
    <scope>NUCLEOTIDE SEQUENCE [LARGE SCALE GENOMIC DNA]</scope>
    <source>
        <strain evidence="7">cv. Fuchu</strain>
    </source>
</reference>
<dbReference type="OrthoDB" id="941679at2759"/>
<evidence type="ECO:0000256" key="5">
    <source>
        <dbReference type="RuleBase" id="RU004336"/>
    </source>
</evidence>
<dbReference type="GO" id="GO:0005975">
    <property type="term" value="P:carbohydrate metabolic process"/>
    <property type="evidence" value="ECO:0007669"/>
    <property type="project" value="InterPro"/>
</dbReference>
<dbReference type="PANTHER" id="PTHR32227">
    <property type="entry name" value="GLUCAN ENDO-1,3-BETA-GLUCOSIDASE BG1-RELATED-RELATED"/>
    <property type="match status" value="1"/>
</dbReference>
<keyword evidence="2 5" id="KW-0378">Hydrolase</keyword>
<dbReference type="AlphaFoldDB" id="A0A7J0GSU2"/>
<gene>
    <name evidence="6" type="ORF">Acr_24g0001050</name>
</gene>
<evidence type="ECO:0000313" key="6">
    <source>
        <dbReference type="EMBL" id="GFZ13915.1"/>
    </source>
</evidence>
<dbReference type="Pfam" id="PF00332">
    <property type="entry name" value="Glyco_hydro_17"/>
    <property type="match status" value="1"/>
</dbReference>
<comment type="caution">
    <text evidence="6">The sequence shown here is derived from an EMBL/GenBank/DDBJ whole genome shotgun (WGS) entry which is preliminary data.</text>
</comment>
<dbReference type="InterPro" id="IPR017853">
    <property type="entry name" value="GH"/>
</dbReference>
<keyword evidence="7" id="KW-1185">Reference proteome</keyword>
<sequence>MVVFMKNHHLPCSFFFSMATFTKLSPSSLMAAIILLGIFMANLDLTGAAVGVCYGMLGNNLPSARDVVALYRSHNIKRMRIYDPNQAALNALRGSGIELLLGVPNSDLESLSTNPSNANSWVQRNVRNYWPDVKFRYIAVGNEVSPSSGLAKHVLPAMRNVYNALAAAGLQNQIKVSTAVDTTLIGTSYPPSKGAFRDDYRWFLDPIIWFLNDARAPLLANIYPYFSYAGNPGSISLPYALFQAPGPVVWDSGRGYQNLFDAMFDALVAALSRAWGGNLEVVVSETGWPSAGGVATTIDNAATYNDFLTRHIKKGSPMRPNKEIETYIFAMFDENNKEPALEKTLGACSTRTAPSSIHSIWEEREAGMWRLKMALRSII</sequence>
<evidence type="ECO:0000256" key="4">
    <source>
        <dbReference type="RuleBase" id="RU004335"/>
    </source>
</evidence>
<dbReference type="InterPro" id="IPR044965">
    <property type="entry name" value="Glyco_hydro_17_plant"/>
</dbReference>
<comment type="similarity">
    <text evidence="1 4">Belongs to the glycosyl hydrolase 17 family.</text>
</comment>
<evidence type="ECO:0000256" key="2">
    <source>
        <dbReference type="ARBA" id="ARBA00022801"/>
    </source>
</evidence>
<name>A0A7J0GSU2_9ERIC</name>
<dbReference type="GO" id="GO:0004553">
    <property type="term" value="F:hydrolase activity, hydrolyzing O-glycosyl compounds"/>
    <property type="evidence" value="ECO:0007669"/>
    <property type="project" value="InterPro"/>
</dbReference>
<proteinExistence type="inferred from homology"/>
<keyword evidence="3 5" id="KW-0326">Glycosidase</keyword>
<accession>A0A7J0GSU2</accession>
<dbReference type="InterPro" id="IPR000490">
    <property type="entry name" value="Glyco_hydro_17"/>
</dbReference>
<dbReference type="SUPFAM" id="SSF51445">
    <property type="entry name" value="(Trans)glycosidases"/>
    <property type="match status" value="1"/>
</dbReference>
<dbReference type="PROSITE" id="PS00587">
    <property type="entry name" value="GLYCOSYL_HYDROL_F17"/>
    <property type="match status" value="1"/>
</dbReference>
<protein>
    <submittedName>
        <fullName evidence="6">Glycosyl hydrolase superfamily protein</fullName>
    </submittedName>
</protein>
<dbReference type="EMBL" id="BJWL01000024">
    <property type="protein sequence ID" value="GFZ13915.1"/>
    <property type="molecule type" value="Genomic_DNA"/>
</dbReference>
<evidence type="ECO:0000256" key="3">
    <source>
        <dbReference type="ARBA" id="ARBA00023295"/>
    </source>
</evidence>
<organism evidence="6 7">
    <name type="scientific">Actinidia rufa</name>
    <dbReference type="NCBI Taxonomy" id="165716"/>
    <lineage>
        <taxon>Eukaryota</taxon>
        <taxon>Viridiplantae</taxon>
        <taxon>Streptophyta</taxon>
        <taxon>Embryophyta</taxon>
        <taxon>Tracheophyta</taxon>
        <taxon>Spermatophyta</taxon>
        <taxon>Magnoliopsida</taxon>
        <taxon>eudicotyledons</taxon>
        <taxon>Gunneridae</taxon>
        <taxon>Pentapetalae</taxon>
        <taxon>asterids</taxon>
        <taxon>Ericales</taxon>
        <taxon>Actinidiaceae</taxon>
        <taxon>Actinidia</taxon>
    </lineage>
</organism>
<evidence type="ECO:0000256" key="1">
    <source>
        <dbReference type="ARBA" id="ARBA00008773"/>
    </source>
</evidence>
<dbReference type="Proteomes" id="UP000585474">
    <property type="component" value="Unassembled WGS sequence"/>
</dbReference>
<dbReference type="FunFam" id="3.20.20.80:FF:000010">
    <property type="entry name" value="glucan endo-1,3-beta-glucosidase, basic"/>
    <property type="match status" value="1"/>
</dbReference>
<dbReference type="Gene3D" id="3.20.20.80">
    <property type="entry name" value="Glycosidases"/>
    <property type="match status" value="1"/>
</dbReference>
<evidence type="ECO:0000313" key="7">
    <source>
        <dbReference type="Proteomes" id="UP000585474"/>
    </source>
</evidence>